<dbReference type="GO" id="GO:0000976">
    <property type="term" value="F:transcription cis-regulatory region binding"/>
    <property type="evidence" value="ECO:0007669"/>
    <property type="project" value="TreeGrafter"/>
</dbReference>
<dbReference type="RefSeq" id="WP_106061024.1">
    <property type="nucleotide sequence ID" value="NZ_PVXQ01000050.1"/>
</dbReference>
<evidence type="ECO:0000256" key="1">
    <source>
        <dbReference type="ARBA" id="ARBA00009437"/>
    </source>
</evidence>
<dbReference type="SUPFAM" id="SSF46785">
    <property type="entry name" value="Winged helix' DNA-binding domain"/>
    <property type="match status" value="1"/>
</dbReference>
<dbReference type="Pfam" id="PF00126">
    <property type="entry name" value="HTH_1"/>
    <property type="match status" value="1"/>
</dbReference>
<dbReference type="CDD" id="cd08420">
    <property type="entry name" value="PBP2_CysL_like"/>
    <property type="match status" value="1"/>
</dbReference>
<evidence type="ECO:0000256" key="4">
    <source>
        <dbReference type="ARBA" id="ARBA00023163"/>
    </source>
</evidence>
<dbReference type="PANTHER" id="PTHR30126">
    <property type="entry name" value="HTH-TYPE TRANSCRIPTIONAL REGULATOR"/>
    <property type="match status" value="1"/>
</dbReference>
<feature type="domain" description="HTH lysR-type" evidence="5">
    <location>
        <begin position="1"/>
        <end position="50"/>
    </location>
</feature>
<evidence type="ECO:0000313" key="7">
    <source>
        <dbReference type="Proteomes" id="UP000239471"/>
    </source>
</evidence>
<dbReference type="Gene3D" id="1.10.10.10">
    <property type="entry name" value="Winged helix-like DNA-binding domain superfamily/Winged helix DNA-binding domain"/>
    <property type="match status" value="1"/>
</dbReference>
<accession>A0A2T0B7Z8</accession>
<dbReference type="PANTHER" id="PTHR30126:SF39">
    <property type="entry name" value="HTH-TYPE TRANSCRIPTIONAL REGULATOR CYSL"/>
    <property type="match status" value="1"/>
</dbReference>
<protein>
    <submittedName>
        <fullName evidence="6">HTH-type transcriptional regulator CysL</fullName>
    </submittedName>
</protein>
<evidence type="ECO:0000256" key="3">
    <source>
        <dbReference type="ARBA" id="ARBA00023125"/>
    </source>
</evidence>
<dbReference type="InterPro" id="IPR005119">
    <property type="entry name" value="LysR_subst-bd"/>
</dbReference>
<evidence type="ECO:0000256" key="2">
    <source>
        <dbReference type="ARBA" id="ARBA00023015"/>
    </source>
</evidence>
<keyword evidence="2" id="KW-0805">Transcription regulation</keyword>
<dbReference type="GO" id="GO:0003700">
    <property type="term" value="F:DNA-binding transcription factor activity"/>
    <property type="evidence" value="ECO:0007669"/>
    <property type="project" value="InterPro"/>
</dbReference>
<evidence type="ECO:0000259" key="5">
    <source>
        <dbReference type="PROSITE" id="PS50931"/>
    </source>
</evidence>
<dbReference type="Pfam" id="PF03466">
    <property type="entry name" value="LysR_substrate"/>
    <property type="match status" value="1"/>
</dbReference>
<dbReference type="EMBL" id="PVXQ01000050">
    <property type="protein sequence ID" value="PRR80009.1"/>
    <property type="molecule type" value="Genomic_DNA"/>
</dbReference>
<keyword evidence="4" id="KW-0804">Transcription</keyword>
<dbReference type="PRINTS" id="PR00039">
    <property type="entry name" value="HTHLYSR"/>
</dbReference>
<comment type="similarity">
    <text evidence="1">Belongs to the LysR transcriptional regulatory family.</text>
</comment>
<dbReference type="OrthoDB" id="9785745at2"/>
<dbReference type="Proteomes" id="UP000239471">
    <property type="component" value="Unassembled WGS sequence"/>
</dbReference>
<comment type="caution">
    <text evidence="6">The sequence shown here is derived from an EMBL/GenBank/DDBJ whole genome shotgun (WGS) entry which is preliminary data.</text>
</comment>
<dbReference type="SUPFAM" id="SSF53850">
    <property type="entry name" value="Periplasmic binding protein-like II"/>
    <property type="match status" value="1"/>
</dbReference>
<dbReference type="Gene3D" id="3.40.190.290">
    <property type="match status" value="1"/>
</dbReference>
<name>A0A2T0B7Z8_9CLOT</name>
<dbReference type="InterPro" id="IPR000847">
    <property type="entry name" value="LysR_HTH_N"/>
</dbReference>
<dbReference type="InterPro" id="IPR036388">
    <property type="entry name" value="WH-like_DNA-bd_sf"/>
</dbReference>
<reference evidence="6 7" key="1">
    <citation type="submission" date="2018-03" db="EMBL/GenBank/DDBJ databases">
        <title>Genome sequence of Clostridium vincentii DSM 10228.</title>
        <authorList>
            <person name="Poehlein A."/>
            <person name="Daniel R."/>
        </authorList>
    </citation>
    <scope>NUCLEOTIDE SEQUENCE [LARGE SCALE GENOMIC DNA]</scope>
    <source>
        <strain evidence="6 7">DSM 10228</strain>
    </source>
</reference>
<keyword evidence="7" id="KW-1185">Reference proteome</keyword>
<dbReference type="AlphaFoldDB" id="A0A2T0B7Z8"/>
<proteinExistence type="inferred from homology"/>
<sequence length="294" mass="33772">MLDELRTFIAVVEYKNFTKAAKEINLSQPSVSLHIKHLEGYFNTTLIQRSVKQKNIYITQSGNLLYERSKQIIKLLDDTKGDILDYGNVVKGRLHIGASFTIGEYFLPTFLGQFTKAYPNLELEVTIENTHNICEKVKSFQVDLALVEGTVPSSNFKINHFYKDKMEIAVPYNHYLVNQKFSIEELRNQTWISREVGSGTREYLNFFLSTNDIHPKNIIVFGSNYSVKEAVKNNLGITFISSLVTEPALKNKEISILKTIEKYTRPFSYILQKGILPSKGTLVFIDMLKDYMKN</sequence>
<gene>
    <name evidence="6" type="primary">cysL_2</name>
    <name evidence="6" type="ORF">CLVI_31480</name>
</gene>
<dbReference type="InterPro" id="IPR036390">
    <property type="entry name" value="WH_DNA-bd_sf"/>
</dbReference>
<evidence type="ECO:0000313" key="6">
    <source>
        <dbReference type="EMBL" id="PRR80009.1"/>
    </source>
</evidence>
<organism evidence="6 7">
    <name type="scientific">Clostridium vincentii</name>
    <dbReference type="NCBI Taxonomy" id="52704"/>
    <lineage>
        <taxon>Bacteria</taxon>
        <taxon>Bacillati</taxon>
        <taxon>Bacillota</taxon>
        <taxon>Clostridia</taxon>
        <taxon>Eubacteriales</taxon>
        <taxon>Clostridiaceae</taxon>
        <taxon>Clostridium</taxon>
    </lineage>
</organism>
<keyword evidence="3" id="KW-0238">DNA-binding</keyword>
<dbReference type="PROSITE" id="PS50931">
    <property type="entry name" value="HTH_LYSR"/>
    <property type="match status" value="1"/>
</dbReference>